<dbReference type="PANTHER" id="PTHR46211:SF8">
    <property type="entry name" value="PHOSPHODIESTERASE"/>
    <property type="match status" value="1"/>
</dbReference>
<gene>
    <name evidence="3" type="ORF">FD16_GL000064</name>
</gene>
<feature type="domain" description="GP-PDE" evidence="2">
    <location>
        <begin position="230"/>
        <end position="459"/>
    </location>
</feature>
<name>A0A0R1WCZ2_9LACO</name>
<keyword evidence="1" id="KW-1133">Transmembrane helix</keyword>
<feature type="transmembrane region" description="Helical" evidence="1">
    <location>
        <begin position="101"/>
        <end position="126"/>
    </location>
</feature>
<evidence type="ECO:0000256" key="1">
    <source>
        <dbReference type="SAM" id="Phobius"/>
    </source>
</evidence>
<dbReference type="Proteomes" id="UP000051820">
    <property type="component" value="Unassembled WGS sequence"/>
</dbReference>
<reference evidence="3 4" key="1">
    <citation type="journal article" date="2015" name="Genome Announc.">
        <title>Expanding the biotechnology potential of lactobacilli through comparative genomics of 213 strains and associated genera.</title>
        <authorList>
            <person name="Sun Z."/>
            <person name="Harris H.M."/>
            <person name="McCann A."/>
            <person name="Guo C."/>
            <person name="Argimon S."/>
            <person name="Zhang W."/>
            <person name="Yang X."/>
            <person name="Jeffery I.B."/>
            <person name="Cooney J.C."/>
            <person name="Kagawa T.F."/>
            <person name="Liu W."/>
            <person name="Song Y."/>
            <person name="Salvetti E."/>
            <person name="Wrobel A."/>
            <person name="Rasinkangas P."/>
            <person name="Parkhill J."/>
            <person name="Rea M.C."/>
            <person name="O'Sullivan O."/>
            <person name="Ritari J."/>
            <person name="Douillard F.P."/>
            <person name="Paul Ross R."/>
            <person name="Yang R."/>
            <person name="Briner A.E."/>
            <person name="Felis G.E."/>
            <person name="de Vos W.M."/>
            <person name="Barrangou R."/>
            <person name="Klaenhammer T.R."/>
            <person name="Caufield P.W."/>
            <person name="Cui Y."/>
            <person name="Zhang H."/>
            <person name="O'Toole P.W."/>
        </authorList>
    </citation>
    <scope>NUCLEOTIDE SEQUENCE [LARGE SCALE GENOMIC DNA]</scope>
    <source>
        <strain evidence="3 4">DSM 5007</strain>
    </source>
</reference>
<feature type="transmembrane region" description="Helical" evidence="1">
    <location>
        <begin position="202"/>
        <end position="220"/>
    </location>
</feature>
<keyword evidence="1" id="KW-0812">Transmembrane</keyword>
<feature type="transmembrane region" description="Helical" evidence="1">
    <location>
        <begin position="171"/>
        <end position="190"/>
    </location>
</feature>
<keyword evidence="1" id="KW-0472">Membrane</keyword>
<comment type="caution">
    <text evidence="3">The sequence shown here is derived from an EMBL/GenBank/DDBJ whole genome shotgun (WGS) entry which is preliminary data.</text>
</comment>
<proteinExistence type="predicted"/>
<dbReference type="AlphaFoldDB" id="A0A0R1WCZ2"/>
<dbReference type="STRING" id="1423807.FD16_GL000064"/>
<dbReference type="SUPFAM" id="SSF51695">
    <property type="entry name" value="PLC-like phosphodiesterases"/>
    <property type="match status" value="1"/>
</dbReference>
<dbReference type="GO" id="GO:0006629">
    <property type="term" value="P:lipid metabolic process"/>
    <property type="evidence" value="ECO:0007669"/>
    <property type="project" value="InterPro"/>
</dbReference>
<keyword evidence="4" id="KW-1185">Reference proteome</keyword>
<feature type="transmembrane region" description="Helical" evidence="1">
    <location>
        <begin position="67"/>
        <end position="89"/>
    </location>
</feature>
<dbReference type="Gene3D" id="3.20.20.190">
    <property type="entry name" value="Phosphatidylinositol (PI) phosphodiesterase"/>
    <property type="match status" value="1"/>
</dbReference>
<dbReference type="Pfam" id="PF03009">
    <property type="entry name" value="GDPD"/>
    <property type="match status" value="1"/>
</dbReference>
<dbReference type="InterPro" id="IPR030395">
    <property type="entry name" value="GP_PDE_dom"/>
</dbReference>
<dbReference type="EMBL" id="AZGF01000001">
    <property type="protein sequence ID" value="KRM13497.1"/>
    <property type="molecule type" value="Genomic_DNA"/>
</dbReference>
<protein>
    <submittedName>
        <fullName evidence="3">Glycerophosphoryl diester phosphodiesterase</fullName>
    </submittedName>
</protein>
<feature type="transmembrane region" description="Helical" evidence="1">
    <location>
        <begin position="36"/>
        <end position="55"/>
    </location>
</feature>
<accession>A0A0R1WCZ2</accession>
<evidence type="ECO:0000313" key="4">
    <source>
        <dbReference type="Proteomes" id="UP000051820"/>
    </source>
</evidence>
<dbReference type="PATRIC" id="fig|1423807.3.peg.64"/>
<sequence>MKLIMKRRELTVLLWLFIILDNWLLSTDMNLVVKTIAVVVSFLIVTGWIAFQLRLVTSSSLVKLTVLLLLSWIIILPLGGLGITSYLILTLPIPSVVLQFIYIHRLLLVLILLIMYVVFVLGWWAVQPVIFGWIDGAKTYEQVPLRKSVISWLIDVVVGGILIAIGQAYLLMIGGTLLLASTVSLLLARYFQFDIVYRHWEVPAIGAVICVLAIFGWGHFQPKYPNNYDLKIIAHRGVDNGNGVQNTASSLKKTSKHFHRVEMDIQETSDHKFVCLHDPNLDHLAHRSLLAKNQKLSSLTKIKVSENGHQTTLTSFDDYLRVAKQTHTKLIVEIKPQVGISSRQSAREFAKRYHRDIDSDQLSIHSVDDSIIEQLRKESRTGNLGLIRPFVLSRLQTNQINFYSLNYHAINPAYVQYLHEHNIKIYAWTVDSPNAARRMVALNVDGIITNNAQLIQHKVDNVHDGLKYDAQNFLLQLI</sequence>
<dbReference type="eggNOG" id="COG0584">
    <property type="taxonomic scope" value="Bacteria"/>
</dbReference>
<dbReference type="PROSITE" id="PS51704">
    <property type="entry name" value="GP_PDE"/>
    <property type="match status" value="1"/>
</dbReference>
<evidence type="ECO:0000313" key="3">
    <source>
        <dbReference type="EMBL" id="KRM13497.1"/>
    </source>
</evidence>
<dbReference type="InterPro" id="IPR017946">
    <property type="entry name" value="PLC-like_Pdiesterase_TIM-brl"/>
</dbReference>
<evidence type="ECO:0000259" key="2">
    <source>
        <dbReference type="PROSITE" id="PS51704"/>
    </source>
</evidence>
<dbReference type="GO" id="GO:0008081">
    <property type="term" value="F:phosphoric diester hydrolase activity"/>
    <property type="evidence" value="ECO:0007669"/>
    <property type="project" value="InterPro"/>
</dbReference>
<dbReference type="PANTHER" id="PTHR46211">
    <property type="entry name" value="GLYCEROPHOSPHORYL DIESTER PHOSPHODIESTERASE"/>
    <property type="match status" value="1"/>
</dbReference>
<organism evidence="3 4">
    <name type="scientific">Paucilactobacillus suebicus DSM 5007 = KCTC 3549</name>
    <dbReference type="NCBI Taxonomy" id="1423807"/>
    <lineage>
        <taxon>Bacteria</taxon>
        <taxon>Bacillati</taxon>
        <taxon>Bacillota</taxon>
        <taxon>Bacilli</taxon>
        <taxon>Lactobacillales</taxon>
        <taxon>Lactobacillaceae</taxon>
        <taxon>Paucilactobacillus</taxon>
    </lineage>
</organism>